<dbReference type="InterPro" id="IPR002110">
    <property type="entry name" value="Ankyrin_rpt"/>
</dbReference>
<dbReference type="Proteomes" id="UP000241762">
    <property type="component" value="Chromosome"/>
</dbReference>
<dbReference type="Gene3D" id="1.25.40.20">
    <property type="entry name" value="Ankyrin repeat-containing domain"/>
    <property type="match status" value="1"/>
</dbReference>
<dbReference type="SUPFAM" id="SSF48403">
    <property type="entry name" value="Ankyrin repeat"/>
    <property type="match status" value="1"/>
</dbReference>
<dbReference type="RefSeq" id="WP_106874362.1">
    <property type="nucleotide sequence ID" value="NZ_CP027845.1"/>
</dbReference>
<keyword evidence="3" id="KW-1185">Reference proteome</keyword>
<dbReference type="GO" id="GO:0016567">
    <property type="term" value="P:protein ubiquitination"/>
    <property type="evidence" value="ECO:0007669"/>
    <property type="project" value="TreeGrafter"/>
</dbReference>
<name>A0A2P1P8A7_9RICK</name>
<dbReference type="GO" id="GO:0005737">
    <property type="term" value="C:cytoplasm"/>
    <property type="evidence" value="ECO:0007669"/>
    <property type="project" value="TreeGrafter"/>
</dbReference>
<dbReference type="OrthoDB" id="7163277at2"/>
<reference evidence="2 3" key="1">
    <citation type="submission" date="2018-03" db="EMBL/GenBank/DDBJ databases">
        <title>A gene transfer event suggests a long-term partnership between eustigmatophyte algae and a novel lineage of endosymbiotic bacteria.</title>
        <authorList>
            <person name="Yurchenko T."/>
            <person name="Sevcikova T."/>
            <person name="Pribyl P."/>
            <person name="El Karkouri K."/>
            <person name="Klimes V."/>
            <person name="Amaral R."/>
            <person name="Zbrankova V."/>
            <person name="Kim E."/>
            <person name="Raoult D."/>
            <person name="Santos L.M.A."/>
            <person name="Elias M."/>
        </authorList>
    </citation>
    <scope>NUCLEOTIDE SEQUENCE [LARGE SCALE GENOMIC DNA]</scope>
    <source>
        <strain evidence="2">CCALA 838</strain>
    </source>
</reference>
<organism evidence="2 3">
    <name type="scientific">Candidatus Phycorickettsia trachydisci</name>
    <dbReference type="NCBI Taxonomy" id="2115978"/>
    <lineage>
        <taxon>Bacteria</taxon>
        <taxon>Pseudomonadati</taxon>
        <taxon>Pseudomonadota</taxon>
        <taxon>Alphaproteobacteria</taxon>
        <taxon>Rickettsiales</taxon>
        <taxon>Rickettsiaceae</taxon>
        <taxon>Candidatus Phycorickettsia</taxon>
    </lineage>
</organism>
<keyword evidence="1" id="KW-0040">ANK repeat</keyword>
<feature type="repeat" description="ANK" evidence="1">
    <location>
        <begin position="105"/>
        <end position="132"/>
    </location>
</feature>
<dbReference type="PROSITE" id="PS50088">
    <property type="entry name" value="ANK_REPEAT"/>
    <property type="match status" value="2"/>
</dbReference>
<dbReference type="PANTHER" id="PTHR24202:SF4">
    <property type="entry name" value="E3 UBIQUITIN-PROTEIN LIGASE MIB2-RELATED"/>
    <property type="match status" value="1"/>
</dbReference>
<dbReference type="PANTHER" id="PTHR24202">
    <property type="entry name" value="E3 UBIQUITIN-PROTEIN LIGASE MIB2"/>
    <property type="match status" value="1"/>
</dbReference>
<accession>A0A2P1P8A7</accession>
<evidence type="ECO:0000313" key="3">
    <source>
        <dbReference type="Proteomes" id="UP000241762"/>
    </source>
</evidence>
<evidence type="ECO:0000313" key="2">
    <source>
        <dbReference type="EMBL" id="AVP87502.1"/>
    </source>
</evidence>
<dbReference type="InterPro" id="IPR036770">
    <property type="entry name" value="Ankyrin_rpt-contain_sf"/>
</dbReference>
<protein>
    <submittedName>
        <fullName evidence="2">Uncharacterized protein</fullName>
    </submittedName>
</protein>
<dbReference type="SMART" id="SM00248">
    <property type="entry name" value="ANK"/>
    <property type="match status" value="2"/>
</dbReference>
<feature type="repeat" description="ANK" evidence="1">
    <location>
        <begin position="133"/>
        <end position="165"/>
    </location>
</feature>
<sequence>MFFRRFFDTKKLSPSSKNCVTLIDEIMILIKKEGLENWLSNLKEHTSKTKAKIKALKKQGADINPQDLETGLTVLHFICAGLLENSLLNEFEASHIINPPNFPLLHTAAEKNNIKAISWLLEKGQNINLQNSHGDTPLHWAVSSGRFEAVELLLKNHADFTIKSQEGHTALHDLFLPEARESTSISRFFEPADAEDTDKAKLKILALLMYHGSNVNEVDKSGSSVLEQAASIEASISADPLQKELNRKLILLLLNKQDLNIPLSVPLIHNLLTSIPNITQLFSINFSDKVKTNAINKVCQTLENCCSPESTEATKFIKEHYDLRETTPTTELGVELISLVEMEG</sequence>
<dbReference type="PROSITE" id="PS50297">
    <property type="entry name" value="ANK_REP_REGION"/>
    <property type="match status" value="1"/>
</dbReference>
<dbReference type="AlphaFoldDB" id="A0A2P1P8A7"/>
<dbReference type="Pfam" id="PF12796">
    <property type="entry name" value="Ank_2"/>
    <property type="match status" value="1"/>
</dbReference>
<gene>
    <name evidence="2" type="ORF">phytr_5580</name>
</gene>
<evidence type="ECO:0000256" key="1">
    <source>
        <dbReference type="PROSITE-ProRule" id="PRU00023"/>
    </source>
</evidence>
<proteinExistence type="predicted"/>
<dbReference type="PRINTS" id="PR01415">
    <property type="entry name" value="ANKYRIN"/>
</dbReference>
<dbReference type="KEGG" id="ptc:phytr_5580"/>
<dbReference type="EMBL" id="CP027845">
    <property type="protein sequence ID" value="AVP87502.1"/>
    <property type="molecule type" value="Genomic_DNA"/>
</dbReference>